<protein>
    <submittedName>
        <fullName evidence="2">Uncharacterized protein</fullName>
    </submittedName>
</protein>
<dbReference type="Proteomes" id="UP000427906">
    <property type="component" value="Chromosome"/>
</dbReference>
<feature type="compositionally biased region" description="Basic residues" evidence="1">
    <location>
        <begin position="32"/>
        <end position="43"/>
    </location>
</feature>
<gene>
    <name evidence="2" type="ORF">DSCA_31840</name>
</gene>
<feature type="region of interest" description="Disordered" evidence="1">
    <location>
        <begin position="13"/>
        <end position="47"/>
    </location>
</feature>
<name>A0A5K7YSL7_9BACT</name>
<evidence type="ECO:0000256" key="1">
    <source>
        <dbReference type="SAM" id="MobiDB-lite"/>
    </source>
</evidence>
<dbReference type="EMBL" id="AP021874">
    <property type="protein sequence ID" value="BBO69254.1"/>
    <property type="molecule type" value="Genomic_DNA"/>
</dbReference>
<keyword evidence="3" id="KW-1185">Reference proteome</keyword>
<proteinExistence type="predicted"/>
<dbReference type="RefSeq" id="WP_155317315.1">
    <property type="nucleotide sequence ID" value="NZ_AP021874.1"/>
</dbReference>
<sequence length="70" mass="8026">MDIVVISSAFVKNEQPKKREAQVPAGSPHFVEKRRNRVDRRKSVRDGVVVSLSSRKERRIGPDRRRAATD</sequence>
<dbReference type="AlphaFoldDB" id="A0A5K7YSL7"/>
<dbReference type="KEGG" id="dalk:DSCA_31840"/>
<accession>A0A5K7YSL7</accession>
<reference evidence="2 3" key="1">
    <citation type="submission" date="2019-11" db="EMBL/GenBank/DDBJ databases">
        <title>Comparative genomics of hydrocarbon-degrading Desulfosarcina strains.</title>
        <authorList>
            <person name="Watanabe M."/>
            <person name="Kojima H."/>
            <person name="Fukui M."/>
        </authorList>
    </citation>
    <scope>NUCLEOTIDE SEQUENCE [LARGE SCALE GENOMIC DNA]</scope>
    <source>
        <strain evidence="2 3">PL12</strain>
    </source>
</reference>
<evidence type="ECO:0000313" key="3">
    <source>
        <dbReference type="Proteomes" id="UP000427906"/>
    </source>
</evidence>
<organism evidence="2 3">
    <name type="scientific">Desulfosarcina alkanivorans</name>
    <dbReference type="NCBI Taxonomy" id="571177"/>
    <lineage>
        <taxon>Bacteria</taxon>
        <taxon>Pseudomonadati</taxon>
        <taxon>Thermodesulfobacteriota</taxon>
        <taxon>Desulfobacteria</taxon>
        <taxon>Desulfobacterales</taxon>
        <taxon>Desulfosarcinaceae</taxon>
        <taxon>Desulfosarcina</taxon>
    </lineage>
</organism>
<evidence type="ECO:0000313" key="2">
    <source>
        <dbReference type="EMBL" id="BBO69254.1"/>
    </source>
</evidence>